<name>A0A0H5BYC7_CYBJN</name>
<reference evidence="16" key="1">
    <citation type="journal article" date="2015" name="J. Biotechnol.">
        <title>The structure of the Cyberlindnera jadinii genome and its relation to Candida utilis analyzed by the occurrence of single nucleotide polymorphisms.</title>
        <authorList>
            <person name="Rupp O."/>
            <person name="Brinkrolf K."/>
            <person name="Buerth C."/>
            <person name="Kunigo M."/>
            <person name="Schneider J."/>
            <person name="Jaenicke S."/>
            <person name="Goesmann A."/>
            <person name="Puehler A."/>
            <person name="Jaeger K.-E."/>
            <person name="Ernst J.F."/>
        </authorList>
    </citation>
    <scope>NUCLEOTIDE SEQUENCE [LARGE SCALE GENOMIC DNA]</scope>
    <source>
        <strain evidence="16">ATCC 18201 / CBS 1600 / BCRC 20928 / JCM 3617 / NBRC 0987 / NRRL Y-1542</strain>
    </source>
</reference>
<dbReference type="CDD" id="cd01648">
    <property type="entry name" value="TERT"/>
    <property type="match status" value="1"/>
</dbReference>
<evidence type="ECO:0000259" key="14">
    <source>
        <dbReference type="PROSITE" id="PS50878"/>
    </source>
</evidence>
<comment type="similarity">
    <text evidence="1 13">Belongs to the reverse transcriptase family. Telomerase subfamily.</text>
</comment>
<evidence type="ECO:0000256" key="3">
    <source>
        <dbReference type="ARBA" id="ARBA00016182"/>
    </source>
</evidence>
<dbReference type="EMBL" id="CDQK01000001">
    <property type="protein sequence ID" value="CEP20488.1"/>
    <property type="molecule type" value="Genomic_DNA"/>
</dbReference>
<evidence type="ECO:0000256" key="9">
    <source>
        <dbReference type="ARBA" id="ARBA00022895"/>
    </source>
</evidence>
<evidence type="ECO:0000256" key="13">
    <source>
        <dbReference type="RuleBase" id="RU365061"/>
    </source>
</evidence>
<evidence type="ECO:0000256" key="11">
    <source>
        <dbReference type="ARBA" id="ARBA00023242"/>
    </source>
</evidence>
<keyword evidence="9 13" id="KW-0779">Telomere</keyword>
<evidence type="ECO:0000313" key="16">
    <source>
        <dbReference type="Proteomes" id="UP000038830"/>
    </source>
</evidence>
<dbReference type="Gene3D" id="3.30.70.2630">
    <property type="match status" value="1"/>
</dbReference>
<dbReference type="GO" id="GO:0046872">
    <property type="term" value="F:metal ion binding"/>
    <property type="evidence" value="ECO:0007669"/>
    <property type="project" value="UniProtKB-KW"/>
</dbReference>
<sequence length="857" mass="98928">MKTLSSSKAGEQTSIPTIMEQDDGFRSLRQFAKEEYDINLEDCDSEMKYLLDNVLIIRPFNKRLSMQVNDEWSFHQLLHHCQVYLIKLGYNSNILVEGYATGNNESELFSSTSVDSVNNLRTYPWRRLHMILGCKTMADILLNTAAFRISENKNCMVQLLGGTLRKRYSQVSSRDKFTLTQCLYKPMSERRRMNPVPNTKLSFLQTVFKEEYKKLKHPSRTPKKLVPFSHLALITMKNHTTCRYFLIFDNICPQPQSTDNLERAVPKSNVMRFCSVIFEKVIPLAMLGSKSNKSHILHCLAKLINGERGFGIRLVDIISGLKIKEIPWLGKNYSGNINKQDFVKRQIILKQFIEWLFSYFFPRLLTSFFHITHISTSKDLLFYKHTTWRNVSQTFTDFYRDTYLQPLPQFESITQSESNMAMMCTTRVMPKKNNDFRVINIPLKGGDLSEMKEYQDHVTNEVRPARRILNRLRLAHTTFFPHLTSIDQLPRAIANYRDDLVSTYDGLPQLYFLKFDAKSCYDTLPKEKIMRIIQSLVDKHKTYSIYEVRKLEPDGSSTCSRYLSTLTDLKTSLADKQGTFIQGRTACTTLSGSEILKIVGIQVQNTITKIGISNFTRKDGVYQGLHLSSLFCDLVYEEFIERKLGFLKFTNSLILRIADDFLIISPCLDLICKVETIAKDGVEEYGLEINQLKTSTNFDSQKQIEKETSTTFCGFDISHATLGVVKRFDDLCSPHTASYSKTLTKLCHIFKSRSAYNTLSLKVNSKEVILEQLRILCENIAKSYCKSTRGFKPDLYVFAKFIDSIIEHCYEKVDAPSEFEINTKELVLGVFLKELQKKNSKHSQCISYIKLLQNGYV</sequence>
<evidence type="ECO:0000256" key="10">
    <source>
        <dbReference type="ARBA" id="ARBA00022918"/>
    </source>
</evidence>
<evidence type="ECO:0000256" key="5">
    <source>
        <dbReference type="ARBA" id="ARBA00022679"/>
    </source>
</evidence>
<evidence type="ECO:0000256" key="1">
    <source>
        <dbReference type="ARBA" id="ARBA00008001"/>
    </source>
</evidence>
<evidence type="ECO:0000256" key="6">
    <source>
        <dbReference type="ARBA" id="ARBA00022695"/>
    </source>
</evidence>
<comment type="catalytic activity">
    <reaction evidence="12 13">
        <text>DNA(n) + a 2'-deoxyribonucleoside 5'-triphosphate = DNA(n+1) + diphosphate</text>
        <dbReference type="Rhea" id="RHEA:22508"/>
        <dbReference type="Rhea" id="RHEA-COMP:17339"/>
        <dbReference type="Rhea" id="RHEA-COMP:17340"/>
        <dbReference type="ChEBI" id="CHEBI:33019"/>
        <dbReference type="ChEBI" id="CHEBI:61560"/>
        <dbReference type="ChEBI" id="CHEBI:173112"/>
        <dbReference type="EC" id="2.7.7.49"/>
    </reaction>
</comment>
<dbReference type="GO" id="GO:0042162">
    <property type="term" value="F:telomeric DNA binding"/>
    <property type="evidence" value="ECO:0007669"/>
    <property type="project" value="TreeGrafter"/>
</dbReference>
<keyword evidence="10 13" id="KW-0695">RNA-directed DNA polymerase</keyword>
<dbReference type="Pfam" id="PF12009">
    <property type="entry name" value="Telomerase_RBD"/>
    <property type="match status" value="1"/>
</dbReference>
<keyword evidence="7 13" id="KW-0479">Metal-binding</keyword>
<dbReference type="InterPro" id="IPR003545">
    <property type="entry name" value="Telomerase_RT"/>
</dbReference>
<comment type="function">
    <text evidence="13">Telomerase is a ribonucleoprotein enzyme essential for the replication of chromosome termini in most eukaryotes. It elongates telomeres. It is a reverse transcriptase that adds simple sequence repeats to chromosome ends by copying a template sequence within the RNA component of the enzyme.</text>
</comment>
<keyword evidence="11 13" id="KW-0539">Nucleus</keyword>
<evidence type="ECO:0000313" key="15">
    <source>
        <dbReference type="EMBL" id="CEP20488.1"/>
    </source>
</evidence>
<evidence type="ECO:0000256" key="2">
    <source>
        <dbReference type="ARBA" id="ARBA00012493"/>
    </source>
</evidence>
<keyword evidence="5 13" id="KW-0808">Transferase</keyword>
<keyword evidence="8 13" id="KW-0460">Magnesium</keyword>
<dbReference type="GO" id="GO:0000333">
    <property type="term" value="C:telomerase catalytic core complex"/>
    <property type="evidence" value="ECO:0007669"/>
    <property type="project" value="TreeGrafter"/>
</dbReference>
<dbReference type="AlphaFoldDB" id="A0A0H5BYC7"/>
<dbReference type="PANTHER" id="PTHR12066">
    <property type="entry name" value="TELOMERASE REVERSE TRANSCRIPTASE"/>
    <property type="match status" value="1"/>
</dbReference>
<dbReference type="EC" id="2.7.7.49" evidence="2 13"/>
<evidence type="ECO:0000256" key="7">
    <source>
        <dbReference type="ARBA" id="ARBA00022723"/>
    </source>
</evidence>
<dbReference type="SMART" id="SM00975">
    <property type="entry name" value="Telomerase_RBD"/>
    <property type="match status" value="1"/>
</dbReference>
<dbReference type="GO" id="GO:0000781">
    <property type="term" value="C:chromosome, telomeric region"/>
    <property type="evidence" value="ECO:0007669"/>
    <property type="project" value="UniProtKB-SubCell"/>
</dbReference>
<feature type="domain" description="Reverse transcriptase" evidence="14">
    <location>
        <begin position="410"/>
        <end position="717"/>
    </location>
</feature>
<dbReference type="GO" id="GO:0003720">
    <property type="term" value="F:telomerase activity"/>
    <property type="evidence" value="ECO:0007669"/>
    <property type="project" value="InterPro"/>
</dbReference>
<dbReference type="GO" id="GO:0070034">
    <property type="term" value="F:telomerase RNA binding"/>
    <property type="evidence" value="ECO:0007669"/>
    <property type="project" value="TreeGrafter"/>
</dbReference>
<dbReference type="PROSITE" id="PS50878">
    <property type="entry name" value="RT_POL"/>
    <property type="match status" value="1"/>
</dbReference>
<accession>A0A0H5BYC7</accession>
<dbReference type="InterPro" id="IPR000477">
    <property type="entry name" value="RT_dom"/>
</dbReference>
<keyword evidence="6 13" id="KW-0548">Nucleotidyltransferase</keyword>
<proteinExistence type="inferred from homology"/>
<dbReference type="GO" id="GO:0007004">
    <property type="term" value="P:telomere maintenance via telomerase"/>
    <property type="evidence" value="ECO:0007669"/>
    <property type="project" value="TreeGrafter"/>
</dbReference>
<dbReference type="PANTHER" id="PTHR12066:SF0">
    <property type="entry name" value="TELOMERASE REVERSE TRANSCRIPTASE"/>
    <property type="match status" value="1"/>
</dbReference>
<dbReference type="Gene3D" id="1.10.132.70">
    <property type="match status" value="1"/>
</dbReference>
<organism evidence="15 16">
    <name type="scientific">Cyberlindnera jadinii (strain ATCC 18201 / CBS 1600 / BCRC 20928 / JCM 3617 / NBRC 0987 / NRRL Y-1542)</name>
    <name type="common">Torula yeast</name>
    <name type="synonym">Candida utilis</name>
    <dbReference type="NCBI Taxonomy" id="983966"/>
    <lineage>
        <taxon>Eukaryota</taxon>
        <taxon>Fungi</taxon>
        <taxon>Dikarya</taxon>
        <taxon>Ascomycota</taxon>
        <taxon>Saccharomycotina</taxon>
        <taxon>Saccharomycetes</taxon>
        <taxon>Phaffomycetales</taxon>
        <taxon>Phaffomycetaceae</taxon>
        <taxon>Cyberlindnera</taxon>
    </lineage>
</organism>
<dbReference type="Proteomes" id="UP000038830">
    <property type="component" value="Unassembled WGS sequence"/>
</dbReference>
<evidence type="ECO:0000256" key="4">
    <source>
        <dbReference type="ARBA" id="ARBA00022454"/>
    </source>
</evidence>
<evidence type="ECO:0000256" key="12">
    <source>
        <dbReference type="ARBA" id="ARBA00048173"/>
    </source>
</evidence>
<dbReference type="PRINTS" id="PR01365">
    <property type="entry name" value="TELOMERASERT"/>
</dbReference>
<keyword evidence="4 13" id="KW-0158">Chromosome</keyword>
<protein>
    <recommendedName>
        <fullName evidence="3 13">Telomerase reverse transcriptase</fullName>
        <ecNumber evidence="2 13">2.7.7.49</ecNumber>
    </recommendedName>
    <alternativeName>
        <fullName evidence="13">Telomerase catalytic subunit</fullName>
    </alternativeName>
</protein>
<evidence type="ECO:0000256" key="8">
    <source>
        <dbReference type="ARBA" id="ARBA00022842"/>
    </source>
</evidence>
<comment type="subcellular location">
    <subcellularLocation>
        <location evidence="13">Nucleus</location>
    </subcellularLocation>
    <subcellularLocation>
        <location evidence="13">Chromosome</location>
        <location evidence="13">Telomere</location>
    </subcellularLocation>
</comment>
<dbReference type="InterPro" id="IPR021891">
    <property type="entry name" value="Telomerase_RBD"/>
</dbReference>
<gene>
    <name evidence="15" type="primary">EST2</name>
    <name evidence="15" type="ORF">BN1211_0367</name>
</gene>